<dbReference type="Proteomes" id="UP000249135">
    <property type="component" value="Unassembled WGS sequence"/>
</dbReference>
<name>A0A2W5QPH9_VARPD</name>
<dbReference type="Gene3D" id="3.20.20.140">
    <property type="entry name" value="Metal-dependent hydrolases"/>
    <property type="match status" value="1"/>
</dbReference>
<evidence type="ECO:0000259" key="1">
    <source>
        <dbReference type="Pfam" id="PF07969"/>
    </source>
</evidence>
<dbReference type="PANTHER" id="PTHR11647">
    <property type="entry name" value="HYDRANTOINASE/DIHYDROPYRIMIDINASE FAMILY MEMBER"/>
    <property type="match status" value="1"/>
</dbReference>
<dbReference type="InterPro" id="IPR013108">
    <property type="entry name" value="Amidohydro_3"/>
</dbReference>
<comment type="caution">
    <text evidence="2">The sequence shown here is derived from an EMBL/GenBank/DDBJ whole genome shotgun (WGS) entry which is preliminary data.</text>
</comment>
<dbReference type="CDD" id="cd01297">
    <property type="entry name" value="D-aminoacylase"/>
    <property type="match status" value="1"/>
</dbReference>
<dbReference type="GO" id="GO:0016811">
    <property type="term" value="F:hydrolase activity, acting on carbon-nitrogen (but not peptide) bonds, in linear amides"/>
    <property type="evidence" value="ECO:0007669"/>
    <property type="project" value="InterPro"/>
</dbReference>
<feature type="domain" description="Amidohydrolase 3" evidence="1">
    <location>
        <begin position="54"/>
        <end position="239"/>
    </location>
</feature>
<sequence>MNTPLTLLQGGLLVDGSGQPGWRGDLLLAGERIACLGEHLREHPPQGFDLAAAEVVDCRGKVVAPGFIDAHTHDDAAVLRMPEYLPKLSQGITTVVTGNCGISLAPYRAAQARPPLTLLGADSFRYADMAAYRDAVTAARPSLNVAPLVGHTTLRFAAMQDLSRPADAGEQARMAALLDGCMREGAFGLSSGLFYEEAYAAPADEVTALARVVARHGGVYATHLRSEMETILEAMVEAGDCAFEAGVPLVISHHKCAGPANWGRTAETLPLVDRLGERQSVAMDVYPYVAGSTVLREDLVDGVIDVLITWSEPHPEAGGRMLADIAAEWGVDQQSAALRLKPGGACYFQMREDDVERVMAHPRSMIGSDGLPHDRHPHPRLWGAFPRVLARYWRGRGLFTLEQAIHKMTGLTARNFRIAGRGLLRAGHQADVVVFDAERIRDRATYAQPELASEGVEAVYVNGALTYREGATALMARAGRVLTRERSAGGLGEAA</sequence>
<dbReference type="SUPFAM" id="SSF51338">
    <property type="entry name" value="Composite domain of metallo-dependent hydrolases"/>
    <property type="match status" value="1"/>
</dbReference>
<dbReference type="InterPro" id="IPR011059">
    <property type="entry name" value="Metal-dep_hydrolase_composite"/>
</dbReference>
<organism evidence="2 3">
    <name type="scientific">Variovorax paradoxus</name>
    <dbReference type="NCBI Taxonomy" id="34073"/>
    <lineage>
        <taxon>Bacteria</taxon>
        <taxon>Pseudomonadati</taxon>
        <taxon>Pseudomonadota</taxon>
        <taxon>Betaproteobacteria</taxon>
        <taxon>Burkholderiales</taxon>
        <taxon>Comamonadaceae</taxon>
        <taxon>Variovorax</taxon>
    </lineage>
</organism>
<dbReference type="InterPro" id="IPR050378">
    <property type="entry name" value="Metallo-dep_Hydrolases_sf"/>
</dbReference>
<accession>A0A2W5QPH9</accession>
<dbReference type="EMBL" id="QFPP01000041">
    <property type="protein sequence ID" value="PZQ76785.1"/>
    <property type="molecule type" value="Genomic_DNA"/>
</dbReference>
<dbReference type="InterPro" id="IPR023100">
    <property type="entry name" value="D-aminoacylase_insert_dom_sf"/>
</dbReference>
<dbReference type="PANTHER" id="PTHR11647:SF1">
    <property type="entry name" value="COLLAPSIN RESPONSE MEDIATOR PROTEIN"/>
    <property type="match status" value="1"/>
</dbReference>
<proteinExistence type="predicted"/>
<dbReference type="GO" id="GO:0005829">
    <property type="term" value="C:cytosol"/>
    <property type="evidence" value="ECO:0007669"/>
    <property type="project" value="TreeGrafter"/>
</dbReference>
<dbReference type="Gene3D" id="2.30.40.10">
    <property type="entry name" value="Urease, subunit C, domain 1"/>
    <property type="match status" value="1"/>
</dbReference>
<dbReference type="Gene3D" id="3.30.1490.130">
    <property type="entry name" value="D-aminoacylase. Domain 3"/>
    <property type="match status" value="1"/>
</dbReference>
<protein>
    <submittedName>
        <fullName evidence="2">D-aminoacylase</fullName>
    </submittedName>
</protein>
<dbReference type="GO" id="GO:0016812">
    <property type="term" value="F:hydrolase activity, acting on carbon-nitrogen (but not peptide) bonds, in cyclic amides"/>
    <property type="evidence" value="ECO:0007669"/>
    <property type="project" value="TreeGrafter"/>
</dbReference>
<feature type="domain" description="Amidohydrolase 3" evidence="1">
    <location>
        <begin position="353"/>
        <end position="467"/>
    </location>
</feature>
<reference evidence="2 3" key="1">
    <citation type="submission" date="2017-08" db="EMBL/GenBank/DDBJ databases">
        <title>Infants hospitalized years apart are colonized by the same room-sourced microbial strains.</title>
        <authorList>
            <person name="Brooks B."/>
            <person name="Olm M.R."/>
            <person name="Firek B.A."/>
            <person name="Baker R."/>
            <person name="Thomas B.C."/>
            <person name="Morowitz M.J."/>
            <person name="Banfield J.F."/>
        </authorList>
    </citation>
    <scope>NUCLEOTIDE SEQUENCE [LARGE SCALE GENOMIC DNA]</scope>
    <source>
        <strain evidence="2">S2_005_003_R2_41</strain>
    </source>
</reference>
<evidence type="ECO:0000313" key="2">
    <source>
        <dbReference type="EMBL" id="PZQ76785.1"/>
    </source>
</evidence>
<dbReference type="SUPFAM" id="SSF51556">
    <property type="entry name" value="Metallo-dependent hydrolases"/>
    <property type="match status" value="1"/>
</dbReference>
<dbReference type="Pfam" id="PF07969">
    <property type="entry name" value="Amidohydro_3"/>
    <property type="match status" value="2"/>
</dbReference>
<gene>
    <name evidence="2" type="ORF">DI563_06060</name>
</gene>
<evidence type="ECO:0000313" key="3">
    <source>
        <dbReference type="Proteomes" id="UP000249135"/>
    </source>
</evidence>
<dbReference type="AlphaFoldDB" id="A0A2W5QPH9"/>
<dbReference type="InterPro" id="IPR032466">
    <property type="entry name" value="Metal_Hydrolase"/>
</dbReference>